<evidence type="ECO:0000256" key="1">
    <source>
        <dbReference type="SAM" id="Coils"/>
    </source>
</evidence>
<reference evidence="2" key="1">
    <citation type="journal article" date="1998" name="Plant Mol. Biol.">
        <title>Molecular characterization of a single mitochondria-associated double-stranded RNA in the green alga Bryopsis.</title>
        <authorList>
            <person name="Koga R."/>
            <person name="Fukuhara T."/>
            <person name="Nitta T."/>
        </authorList>
    </citation>
    <scope>NUCLEOTIDE SEQUENCE</scope>
</reference>
<sequence>MLPIAPLCLIKCPSYMFILFTPLEYNRPIACRVGYGSWFCYNNVSKFSSKGITSGGNSDTSDDTDLSAAAKLHMSNLSLGYLDLGEKLADTVIKEVADKVPKVFNKDQLLNKGFVSEDIDAELGELSKLKLYSKDSPKFKPDYARRKVPTKTDTDLEKKRKAIDMSVHIFQAIKTVYPTIDEGGRKITPDIIEKMSETSPLIRKIVDEAKIEFRSKQESPDWLREAISPDMLKNLQDAKSKLSEFRKKVSEATSSANEEYKEKLNVIRKNKEAFESKALDDPLTYISQIGFSDLPLGYHLRVANYQRDYNKAYDECFSEELNTKTGKVETNQIMDPADLTTVPEVVNYSVQEYQKFLLDNLKRGFRPKTIVKAMSGDFGCCDRVLAVVS</sequence>
<evidence type="ECO:0000313" key="2">
    <source>
        <dbReference type="EMBL" id="BAA25882.1"/>
    </source>
</evidence>
<keyword evidence="1" id="KW-0175">Coiled coil</keyword>
<feature type="coiled-coil region" evidence="1">
    <location>
        <begin position="235"/>
        <end position="277"/>
    </location>
</feature>
<dbReference type="EMBL" id="D88669">
    <property type="protein sequence ID" value="BAA25882.1"/>
    <property type="molecule type" value="Other_RNA"/>
</dbReference>
<protein>
    <submittedName>
        <fullName evidence="2">Capsid protein</fullName>
    </submittedName>
</protein>
<accession>O63896</accession>
<proteinExistence type="predicted"/>
<name>O63896_9VIRU</name>
<organism evidence="2">
    <name type="scientific">Bryopsis mitochondria-associated dsRNA</name>
    <dbReference type="NCBI Taxonomy" id="1520124"/>
    <lineage>
        <taxon>Viruses</taxon>
        <taxon>Riboviria</taxon>
        <taxon>Orthornavirae</taxon>
        <taxon>Pisuviricota</taxon>
        <taxon>Duplopiviricetes</taxon>
        <taxon>Durnavirales</taxon>
        <taxon>Partitiviridae</taxon>
    </lineage>
</organism>